<keyword evidence="2" id="KW-1185">Reference proteome</keyword>
<evidence type="ECO:0000313" key="1">
    <source>
        <dbReference type="EMBL" id="EEG28945.1"/>
    </source>
</evidence>
<dbReference type="HOGENOM" id="CLU_3042066_0_0_9"/>
<protein>
    <submittedName>
        <fullName evidence="1">Uncharacterized protein</fullName>
    </submittedName>
</protein>
<dbReference type="AlphaFoldDB" id="C0EHX4"/>
<comment type="caution">
    <text evidence="1">The sequence shown here is derived from an EMBL/GenBank/DDBJ whole genome shotgun (WGS) entry which is preliminary data.</text>
</comment>
<sequence length="54" mass="6226">MFVVHSHPPILFVSSICTARIKNAIYTCKFLRYNSKKYVERSTSDQGQLLCALF</sequence>
<proteinExistence type="predicted"/>
<reference evidence="1 2" key="1">
    <citation type="submission" date="2009-01" db="EMBL/GenBank/DDBJ databases">
        <authorList>
            <person name="Fulton L."/>
            <person name="Clifton S."/>
            <person name="Fulton B."/>
            <person name="Xu J."/>
            <person name="Minx P."/>
            <person name="Pepin K.H."/>
            <person name="Johnson M."/>
            <person name="Bhonagiri V."/>
            <person name="Nash W.E."/>
            <person name="Mardis E.R."/>
            <person name="Wilson R.K."/>
        </authorList>
    </citation>
    <scope>NUCLEOTIDE SEQUENCE [LARGE SCALE GENOMIC DNA]</scope>
    <source>
        <strain evidence="1 2">DSM 5476</strain>
    </source>
</reference>
<dbReference type="EMBL" id="ACEC01000122">
    <property type="protein sequence ID" value="EEG28945.1"/>
    <property type="molecule type" value="Genomic_DNA"/>
</dbReference>
<accession>C0EHX4</accession>
<organism evidence="1 2">
    <name type="scientific">[Clostridium] methylpentosum DSM 5476</name>
    <dbReference type="NCBI Taxonomy" id="537013"/>
    <lineage>
        <taxon>Bacteria</taxon>
        <taxon>Bacillati</taxon>
        <taxon>Bacillota</taxon>
        <taxon>Clostridia</taxon>
        <taxon>Eubacteriales</taxon>
        <taxon>Oscillospiraceae</taxon>
        <taxon>Oscillospiraceae incertae sedis</taxon>
    </lineage>
</organism>
<dbReference type="Proteomes" id="UP000003340">
    <property type="component" value="Unassembled WGS sequence"/>
</dbReference>
<dbReference type="STRING" id="537013.CLOSTMETH_03468"/>
<reference evidence="1 2" key="2">
    <citation type="submission" date="2009-02" db="EMBL/GenBank/DDBJ databases">
        <title>Draft genome sequence of Clostridium methylpentosum (DSM 5476).</title>
        <authorList>
            <person name="Sudarsanam P."/>
            <person name="Ley R."/>
            <person name="Guruge J."/>
            <person name="Turnbaugh P.J."/>
            <person name="Mahowald M."/>
            <person name="Liep D."/>
            <person name="Gordon J."/>
        </authorList>
    </citation>
    <scope>NUCLEOTIDE SEQUENCE [LARGE SCALE GENOMIC DNA]</scope>
    <source>
        <strain evidence="1 2">DSM 5476</strain>
    </source>
</reference>
<gene>
    <name evidence="1" type="ORF">CLOSTMETH_03468</name>
</gene>
<evidence type="ECO:0000313" key="2">
    <source>
        <dbReference type="Proteomes" id="UP000003340"/>
    </source>
</evidence>
<name>C0EHX4_9FIRM</name>